<evidence type="ECO:0000313" key="3">
    <source>
        <dbReference type="Proteomes" id="UP000320338"/>
    </source>
</evidence>
<dbReference type="CDD" id="cd01949">
    <property type="entry name" value="GGDEF"/>
    <property type="match status" value="1"/>
</dbReference>
<accession>A0A4Y3WKU3</accession>
<dbReference type="SUPFAM" id="SSF55073">
    <property type="entry name" value="Nucleotide cyclase"/>
    <property type="match status" value="1"/>
</dbReference>
<dbReference type="GO" id="GO:0052621">
    <property type="term" value="F:diguanylate cyclase activity"/>
    <property type="evidence" value="ECO:0007669"/>
    <property type="project" value="TreeGrafter"/>
</dbReference>
<protein>
    <submittedName>
        <fullName evidence="2">Diguanylate cyclase</fullName>
    </submittedName>
</protein>
<dbReference type="InterPro" id="IPR050469">
    <property type="entry name" value="Diguanylate_Cyclase"/>
</dbReference>
<dbReference type="PANTHER" id="PTHR45138:SF9">
    <property type="entry name" value="DIGUANYLATE CYCLASE DGCM-RELATED"/>
    <property type="match status" value="1"/>
</dbReference>
<evidence type="ECO:0000259" key="1">
    <source>
        <dbReference type="PROSITE" id="PS50887"/>
    </source>
</evidence>
<dbReference type="SMART" id="SM00267">
    <property type="entry name" value="GGDEF"/>
    <property type="match status" value="1"/>
</dbReference>
<keyword evidence="3" id="KW-1185">Reference proteome</keyword>
<dbReference type="Proteomes" id="UP000320338">
    <property type="component" value="Unassembled WGS sequence"/>
</dbReference>
<dbReference type="InterPro" id="IPR029787">
    <property type="entry name" value="Nucleotide_cyclase"/>
</dbReference>
<dbReference type="Gene3D" id="3.30.70.270">
    <property type="match status" value="1"/>
</dbReference>
<evidence type="ECO:0000313" key="2">
    <source>
        <dbReference type="EMBL" id="GEC19473.1"/>
    </source>
</evidence>
<sequence length="623" mass="65712">MTSPDTRRPTAPLSSALVTGPTPIVFAGCSLIAGAPECDCPARAPHLDDAAVEARARGMFVWQQKAPPAGRAAARRGIDGLLAHARGRGPSALVAELLRMSVLLRIMEEDTAHLVEIDALLRAYGELAEISGDVCWLAEVAVLRAHRAVIFDHGDAALPDTAAALAILADVADPGPGPDGLARTQRMSRTLNGLLLVLLKLGAHELADEVSQRALAVAESGSGPIDRLIHQLNRVRLQLSWALRLERGGREAAAATRFVAAAQIAHIAARLWTDARDRHLGGGLPPVEECIVVGTAYAMQHPGPQHLARLADLGRMAFLVDDRILLAIAAARCHMTAGRAHDAVRALEPLRAELSGRDGPEPLLALALHREFALVEGAARGGVPRSPGLEHYAAALEEELWALREARLLALRSHSEHHRLAREHGAVAAQALQDPLTGLPNRRALDMRLAEEVASPTSQPCAVALVDLDRFKDVNDARSHAAGDRVLRAVASCLRTALRAPDMVARYGGDEFVVVMPATALPVARAALVRAADAVAALPEDVAAGVTMSVGVVRAPLDVDPSAALAGADAAMYRAKHQGGNRVVIGTVPTGDIPAGPVERTGRLRRVMSQVHSGAPGHRTAGR</sequence>
<dbReference type="NCBIfam" id="TIGR00254">
    <property type="entry name" value="GGDEF"/>
    <property type="match status" value="1"/>
</dbReference>
<dbReference type="OrthoDB" id="23692at2"/>
<dbReference type="Pfam" id="PF00990">
    <property type="entry name" value="GGDEF"/>
    <property type="match status" value="1"/>
</dbReference>
<dbReference type="InterPro" id="IPR000160">
    <property type="entry name" value="GGDEF_dom"/>
</dbReference>
<reference evidence="2 3" key="1">
    <citation type="submission" date="2019-06" db="EMBL/GenBank/DDBJ databases">
        <title>Whole genome shotgun sequence of Pseudonocardia hydrocarbonoxydans NBRC 14498.</title>
        <authorList>
            <person name="Hosoyama A."/>
            <person name="Uohara A."/>
            <person name="Ohji S."/>
            <person name="Ichikawa N."/>
        </authorList>
    </citation>
    <scope>NUCLEOTIDE SEQUENCE [LARGE SCALE GENOMIC DNA]</scope>
    <source>
        <strain evidence="2 3">NBRC 14498</strain>
    </source>
</reference>
<dbReference type="GO" id="GO:0005886">
    <property type="term" value="C:plasma membrane"/>
    <property type="evidence" value="ECO:0007669"/>
    <property type="project" value="TreeGrafter"/>
</dbReference>
<dbReference type="InterPro" id="IPR043128">
    <property type="entry name" value="Rev_trsase/Diguanyl_cyclase"/>
</dbReference>
<organism evidence="2 3">
    <name type="scientific">Pseudonocardia hydrocarbonoxydans</name>
    <dbReference type="NCBI Taxonomy" id="76726"/>
    <lineage>
        <taxon>Bacteria</taxon>
        <taxon>Bacillati</taxon>
        <taxon>Actinomycetota</taxon>
        <taxon>Actinomycetes</taxon>
        <taxon>Pseudonocardiales</taxon>
        <taxon>Pseudonocardiaceae</taxon>
        <taxon>Pseudonocardia</taxon>
    </lineage>
</organism>
<proteinExistence type="predicted"/>
<dbReference type="AlphaFoldDB" id="A0A4Y3WKU3"/>
<gene>
    <name evidence="2" type="ORF">PHY01_17560</name>
</gene>
<dbReference type="EMBL" id="BJNG01000015">
    <property type="protein sequence ID" value="GEC19473.1"/>
    <property type="molecule type" value="Genomic_DNA"/>
</dbReference>
<dbReference type="RefSeq" id="WP_141278045.1">
    <property type="nucleotide sequence ID" value="NZ_BAAARZ010000016.1"/>
</dbReference>
<feature type="domain" description="GGDEF" evidence="1">
    <location>
        <begin position="459"/>
        <end position="588"/>
    </location>
</feature>
<dbReference type="GO" id="GO:0043709">
    <property type="term" value="P:cell adhesion involved in single-species biofilm formation"/>
    <property type="evidence" value="ECO:0007669"/>
    <property type="project" value="TreeGrafter"/>
</dbReference>
<name>A0A4Y3WKU3_9PSEU</name>
<dbReference type="GO" id="GO:1902201">
    <property type="term" value="P:negative regulation of bacterial-type flagellum-dependent cell motility"/>
    <property type="evidence" value="ECO:0007669"/>
    <property type="project" value="TreeGrafter"/>
</dbReference>
<dbReference type="PANTHER" id="PTHR45138">
    <property type="entry name" value="REGULATORY COMPONENTS OF SENSORY TRANSDUCTION SYSTEM"/>
    <property type="match status" value="1"/>
</dbReference>
<dbReference type="PROSITE" id="PS51257">
    <property type="entry name" value="PROKAR_LIPOPROTEIN"/>
    <property type="match status" value="1"/>
</dbReference>
<dbReference type="PROSITE" id="PS50887">
    <property type="entry name" value="GGDEF"/>
    <property type="match status" value="1"/>
</dbReference>
<comment type="caution">
    <text evidence="2">The sequence shown here is derived from an EMBL/GenBank/DDBJ whole genome shotgun (WGS) entry which is preliminary data.</text>
</comment>
<dbReference type="FunFam" id="3.30.70.270:FF:000001">
    <property type="entry name" value="Diguanylate cyclase domain protein"/>
    <property type="match status" value="1"/>
</dbReference>